<organism evidence="2 3">
    <name type="scientific">Prauserella alba</name>
    <dbReference type="NCBI Taxonomy" id="176898"/>
    <lineage>
        <taxon>Bacteria</taxon>
        <taxon>Bacillati</taxon>
        <taxon>Actinomycetota</taxon>
        <taxon>Actinomycetes</taxon>
        <taxon>Pseudonocardiales</taxon>
        <taxon>Pseudonocardiaceae</taxon>
        <taxon>Prauserella</taxon>
    </lineage>
</organism>
<feature type="transmembrane region" description="Helical" evidence="1">
    <location>
        <begin position="120"/>
        <end position="141"/>
    </location>
</feature>
<reference evidence="3" key="1">
    <citation type="journal article" date="2019" name="Int. J. Syst. Evol. Microbiol.">
        <title>The Global Catalogue of Microorganisms (GCM) 10K type strain sequencing project: providing services to taxonomists for standard genome sequencing and annotation.</title>
        <authorList>
            <consortium name="The Broad Institute Genomics Platform"/>
            <consortium name="The Broad Institute Genome Sequencing Center for Infectious Disease"/>
            <person name="Wu L."/>
            <person name="Ma J."/>
        </authorList>
    </citation>
    <scope>NUCLEOTIDE SEQUENCE [LARGE SCALE GENOMIC DNA]</scope>
    <source>
        <strain evidence="3">JCM 13022</strain>
    </source>
</reference>
<feature type="transmembrane region" description="Helical" evidence="1">
    <location>
        <begin position="6"/>
        <end position="24"/>
    </location>
</feature>
<evidence type="ECO:0000313" key="3">
    <source>
        <dbReference type="Proteomes" id="UP001500467"/>
    </source>
</evidence>
<feature type="transmembrane region" description="Helical" evidence="1">
    <location>
        <begin position="92"/>
        <end position="114"/>
    </location>
</feature>
<gene>
    <name evidence="2" type="ORF">GCM10009675_00520</name>
</gene>
<dbReference type="Proteomes" id="UP001500467">
    <property type="component" value="Unassembled WGS sequence"/>
</dbReference>
<keyword evidence="1" id="KW-0472">Membrane</keyword>
<feature type="transmembrane region" description="Helical" evidence="1">
    <location>
        <begin position="36"/>
        <end position="54"/>
    </location>
</feature>
<accession>A0ABP4FLM3</accession>
<feature type="transmembrane region" description="Helical" evidence="1">
    <location>
        <begin position="60"/>
        <end position="80"/>
    </location>
</feature>
<protein>
    <recommendedName>
        <fullName evidence="4">DUF2306 domain-containing protein</fullName>
    </recommendedName>
</protein>
<name>A0ABP4FLM3_9PSEU</name>
<keyword evidence="3" id="KW-1185">Reference proteome</keyword>
<keyword evidence="1" id="KW-1133">Transmembrane helix</keyword>
<dbReference type="EMBL" id="BAAALM010000001">
    <property type="protein sequence ID" value="GAA1190269.1"/>
    <property type="molecule type" value="Genomic_DNA"/>
</dbReference>
<sequence length="153" mass="15980">MWHTVLVLVHAAAAVAALGLGIAALRRLSLLRAHTVSIVIMAALLPVTIALRWAEREAATTAIFSALAALGVAMIVRAVLAERSARLGRRRAVLSHVGFNLVALVTGFLIVPVMRSGLGTLGITATAILVPVAGSLTLHLLRRRIPADPAPVD</sequence>
<evidence type="ECO:0000256" key="1">
    <source>
        <dbReference type="SAM" id="Phobius"/>
    </source>
</evidence>
<evidence type="ECO:0008006" key="4">
    <source>
        <dbReference type="Google" id="ProtNLM"/>
    </source>
</evidence>
<comment type="caution">
    <text evidence="2">The sequence shown here is derived from an EMBL/GenBank/DDBJ whole genome shotgun (WGS) entry which is preliminary data.</text>
</comment>
<keyword evidence="1" id="KW-0812">Transmembrane</keyword>
<dbReference type="RefSeq" id="WP_253852568.1">
    <property type="nucleotide sequence ID" value="NZ_BAAALM010000001.1"/>
</dbReference>
<evidence type="ECO:0000313" key="2">
    <source>
        <dbReference type="EMBL" id="GAA1190269.1"/>
    </source>
</evidence>
<proteinExistence type="predicted"/>